<dbReference type="GO" id="GO:0005840">
    <property type="term" value="C:ribosome"/>
    <property type="evidence" value="ECO:0007669"/>
    <property type="project" value="UniProtKB-KW"/>
</dbReference>
<organism evidence="6 7">
    <name type="scientific">Leptothoe kymatousa TAU-MAC 1615</name>
    <dbReference type="NCBI Taxonomy" id="2364775"/>
    <lineage>
        <taxon>Bacteria</taxon>
        <taxon>Bacillati</taxon>
        <taxon>Cyanobacteriota</taxon>
        <taxon>Cyanophyceae</taxon>
        <taxon>Nodosilineales</taxon>
        <taxon>Cymatolegaceae</taxon>
        <taxon>Leptothoe</taxon>
        <taxon>Leptothoe kymatousa</taxon>
    </lineage>
</organism>
<dbReference type="NCBIfam" id="TIGR00012">
    <property type="entry name" value="L29"/>
    <property type="match status" value="1"/>
</dbReference>
<evidence type="ECO:0000256" key="5">
    <source>
        <dbReference type="HAMAP-Rule" id="MF_00374"/>
    </source>
</evidence>
<accession>A0ABS5Y4P1</accession>
<name>A0ABS5Y4P1_9CYAN</name>
<evidence type="ECO:0000256" key="2">
    <source>
        <dbReference type="ARBA" id="ARBA00022980"/>
    </source>
</evidence>
<dbReference type="PANTHER" id="PTHR10916:SF0">
    <property type="entry name" value="LARGE RIBOSOMAL SUBUNIT PROTEIN UL29C"/>
    <property type="match status" value="1"/>
</dbReference>
<dbReference type="SUPFAM" id="SSF46561">
    <property type="entry name" value="Ribosomal protein L29 (L29p)"/>
    <property type="match status" value="1"/>
</dbReference>
<dbReference type="CDD" id="cd00427">
    <property type="entry name" value="Ribosomal_L29_HIP"/>
    <property type="match status" value="1"/>
</dbReference>
<protein>
    <recommendedName>
        <fullName evidence="4 5">Large ribosomal subunit protein uL29</fullName>
    </recommendedName>
</protein>
<reference evidence="6 7" key="1">
    <citation type="journal article" date="2021" name="Mar. Drugs">
        <title>Genome Reduction and Secondary Metabolism of the Marine Sponge-Associated Cyanobacterium Leptothoe.</title>
        <authorList>
            <person name="Konstantinou D."/>
            <person name="Popin R.V."/>
            <person name="Fewer D.P."/>
            <person name="Sivonen K."/>
            <person name="Gkelis S."/>
        </authorList>
    </citation>
    <scope>NUCLEOTIDE SEQUENCE [LARGE SCALE GENOMIC DNA]</scope>
    <source>
        <strain evidence="6 7">TAU-MAC 1615</strain>
    </source>
</reference>
<evidence type="ECO:0000256" key="3">
    <source>
        <dbReference type="ARBA" id="ARBA00023274"/>
    </source>
</evidence>
<dbReference type="HAMAP" id="MF_00374">
    <property type="entry name" value="Ribosomal_uL29"/>
    <property type="match status" value="1"/>
</dbReference>
<evidence type="ECO:0000313" key="6">
    <source>
        <dbReference type="EMBL" id="MBT9312329.1"/>
    </source>
</evidence>
<evidence type="ECO:0000256" key="4">
    <source>
        <dbReference type="ARBA" id="ARBA00035204"/>
    </source>
</evidence>
<sequence>MALSKAKDLRKLSDDELSTEISSLKRELFDLRFNLATRRMETGFHQFKHARRKLAQLMTIERERQLKASVASNSEDTVASGEE</sequence>
<proteinExistence type="inferred from homology"/>
<gene>
    <name evidence="5" type="primary">rpmC</name>
    <name evidence="5" type="synonym">rpl29</name>
    <name evidence="6" type="ORF">IXB28_08945</name>
</gene>
<dbReference type="RefSeq" id="WP_215618224.1">
    <property type="nucleotide sequence ID" value="NZ_JADOER010000007.1"/>
</dbReference>
<dbReference type="Pfam" id="PF00831">
    <property type="entry name" value="Ribosomal_L29"/>
    <property type="match status" value="1"/>
</dbReference>
<comment type="caution">
    <text evidence="6">The sequence shown here is derived from an EMBL/GenBank/DDBJ whole genome shotgun (WGS) entry which is preliminary data.</text>
</comment>
<keyword evidence="7" id="KW-1185">Reference proteome</keyword>
<dbReference type="PANTHER" id="PTHR10916">
    <property type="entry name" value="60S RIBOSOMAL PROTEIN L35/50S RIBOSOMAL PROTEIN L29"/>
    <property type="match status" value="1"/>
</dbReference>
<dbReference type="EMBL" id="JADOER010000007">
    <property type="protein sequence ID" value="MBT9312329.1"/>
    <property type="molecule type" value="Genomic_DNA"/>
</dbReference>
<dbReference type="InterPro" id="IPR050063">
    <property type="entry name" value="Ribosomal_protein_uL29"/>
</dbReference>
<comment type="similarity">
    <text evidence="1 5">Belongs to the universal ribosomal protein uL29 family.</text>
</comment>
<dbReference type="Gene3D" id="1.10.287.310">
    <property type="match status" value="1"/>
</dbReference>
<evidence type="ECO:0000313" key="7">
    <source>
        <dbReference type="Proteomes" id="UP001196661"/>
    </source>
</evidence>
<keyword evidence="3 5" id="KW-0687">Ribonucleoprotein</keyword>
<evidence type="ECO:0000256" key="1">
    <source>
        <dbReference type="ARBA" id="ARBA00009254"/>
    </source>
</evidence>
<dbReference type="Proteomes" id="UP001196661">
    <property type="component" value="Unassembled WGS sequence"/>
</dbReference>
<dbReference type="InterPro" id="IPR001854">
    <property type="entry name" value="Ribosomal_uL29"/>
</dbReference>
<dbReference type="InterPro" id="IPR036049">
    <property type="entry name" value="Ribosomal_uL29_sf"/>
</dbReference>
<keyword evidence="2 5" id="KW-0689">Ribosomal protein</keyword>